<name>A0A8H3BRR0_9AGAM</name>
<evidence type="ECO:0000313" key="4">
    <source>
        <dbReference type="EMBL" id="CAE6464886.1"/>
    </source>
</evidence>
<feature type="region of interest" description="Disordered" evidence="1">
    <location>
        <begin position="221"/>
        <end position="266"/>
    </location>
</feature>
<feature type="transmembrane region" description="Helical" evidence="2">
    <location>
        <begin position="148"/>
        <end position="171"/>
    </location>
</feature>
<feature type="region of interest" description="Disordered" evidence="1">
    <location>
        <begin position="127"/>
        <end position="146"/>
    </location>
</feature>
<evidence type="ECO:0000256" key="2">
    <source>
        <dbReference type="SAM" id="Phobius"/>
    </source>
</evidence>
<evidence type="ECO:0000256" key="1">
    <source>
        <dbReference type="SAM" id="MobiDB-lite"/>
    </source>
</evidence>
<keyword evidence="2" id="KW-0812">Transmembrane</keyword>
<comment type="caution">
    <text evidence="4">The sequence shown here is derived from an EMBL/GenBank/DDBJ whole genome shotgun (WGS) entry which is preliminary data.</text>
</comment>
<keyword evidence="2" id="KW-1133">Transmembrane helix</keyword>
<gene>
    <name evidence="4" type="ORF">RDB_LOCUS165224</name>
</gene>
<evidence type="ECO:0000256" key="3">
    <source>
        <dbReference type="SAM" id="SignalP"/>
    </source>
</evidence>
<reference evidence="4" key="1">
    <citation type="submission" date="2021-01" db="EMBL/GenBank/DDBJ databases">
        <authorList>
            <person name="Kaushik A."/>
        </authorList>
    </citation>
    <scope>NUCLEOTIDE SEQUENCE</scope>
    <source>
        <strain evidence="4">AG1-1C</strain>
    </source>
</reference>
<proteinExistence type="predicted"/>
<dbReference type="EMBL" id="CAJMWS010000813">
    <property type="protein sequence ID" value="CAE6464886.1"/>
    <property type="molecule type" value="Genomic_DNA"/>
</dbReference>
<organism evidence="4 5">
    <name type="scientific">Rhizoctonia solani</name>
    <dbReference type="NCBI Taxonomy" id="456999"/>
    <lineage>
        <taxon>Eukaryota</taxon>
        <taxon>Fungi</taxon>
        <taxon>Dikarya</taxon>
        <taxon>Basidiomycota</taxon>
        <taxon>Agaricomycotina</taxon>
        <taxon>Agaricomycetes</taxon>
        <taxon>Cantharellales</taxon>
        <taxon>Ceratobasidiaceae</taxon>
        <taxon>Rhizoctonia</taxon>
    </lineage>
</organism>
<sequence>MCKLTHLLGGLYLLLNANKALGQLVKGSFGLATSDPICIQCQDAIVGWYGGIVSRLPPYFGPAVVKIWKPPYVLSVSGYHNSYELTNVDIVAVAPSVDASCVNVTNPLVTDSTTSLTLDPITTSHSTATGSATATNTSSQSNSGSPTAAIVGGIASGVVVLLILLFCLLWFKRKNRRYQAASGAQNDLDLDHSGYVAEPFTIQTAGDADSFERTPKMRTVAASGPLEPDRDYSNSGTLATTASDATPGSSTQLISNEPPPTVQTLHSPATLRKATLVENRTGYNGPMQEQDAGVSLSRALQPDEPTTLPPAYDSSWRT</sequence>
<evidence type="ECO:0000313" key="5">
    <source>
        <dbReference type="Proteomes" id="UP000663846"/>
    </source>
</evidence>
<dbReference type="AlphaFoldDB" id="A0A8H3BRR0"/>
<keyword evidence="3" id="KW-0732">Signal</keyword>
<feature type="chain" id="PRO_5034217849" evidence="3">
    <location>
        <begin position="23"/>
        <end position="318"/>
    </location>
</feature>
<feature type="signal peptide" evidence="3">
    <location>
        <begin position="1"/>
        <end position="22"/>
    </location>
</feature>
<dbReference type="Proteomes" id="UP000663846">
    <property type="component" value="Unassembled WGS sequence"/>
</dbReference>
<feature type="compositionally biased region" description="Polar residues" evidence="1">
    <location>
        <begin position="233"/>
        <end position="255"/>
    </location>
</feature>
<accession>A0A8H3BRR0</accession>
<feature type="region of interest" description="Disordered" evidence="1">
    <location>
        <begin position="297"/>
        <end position="318"/>
    </location>
</feature>
<dbReference type="Gene3D" id="1.20.5.510">
    <property type="entry name" value="Single helix bin"/>
    <property type="match status" value="1"/>
</dbReference>
<keyword evidence="2" id="KW-0472">Membrane</keyword>
<protein>
    <submittedName>
        <fullName evidence="4">Uncharacterized protein</fullName>
    </submittedName>
</protein>